<accession>A0A3E2BJL9</accession>
<proteinExistence type="predicted"/>
<dbReference type="AlphaFoldDB" id="A0A3E2BJL9"/>
<reference evidence="1 2" key="1">
    <citation type="submission" date="2018-08" db="EMBL/GenBank/DDBJ databases">
        <title>Genome analysis of the thermophilic bacterium of the candidate phylum Aminicenantes from deep subsurface aquifer revealed its physiology and ecological role.</title>
        <authorList>
            <person name="Kadnikov V.V."/>
            <person name="Mardanov A.V."/>
            <person name="Beletsky A.V."/>
            <person name="Karnachuk O.V."/>
            <person name="Ravin N.V."/>
        </authorList>
    </citation>
    <scope>NUCLEOTIDE SEQUENCE [LARGE SCALE GENOMIC DNA]</scope>
    <source>
        <strain evidence="1">BY38</strain>
    </source>
</reference>
<gene>
    <name evidence="1" type="ORF">OP8BY_1440</name>
</gene>
<evidence type="ECO:0000313" key="2">
    <source>
        <dbReference type="Proteomes" id="UP000257323"/>
    </source>
</evidence>
<dbReference type="Proteomes" id="UP000257323">
    <property type="component" value="Unassembled WGS sequence"/>
</dbReference>
<evidence type="ECO:0000313" key="1">
    <source>
        <dbReference type="EMBL" id="RFT14930.1"/>
    </source>
</evidence>
<dbReference type="EMBL" id="QUAH01000016">
    <property type="protein sequence ID" value="RFT14930.1"/>
    <property type="molecule type" value="Genomic_DNA"/>
</dbReference>
<comment type="caution">
    <text evidence="1">The sequence shown here is derived from an EMBL/GenBank/DDBJ whole genome shotgun (WGS) entry which is preliminary data.</text>
</comment>
<protein>
    <submittedName>
        <fullName evidence="1">Uncharacterized protein</fullName>
    </submittedName>
</protein>
<name>A0A3E2BJL9_9BACT</name>
<organism evidence="1 2">
    <name type="scientific">Candidatus Saccharicenans subterraneus</name>
    <dbReference type="NCBI Taxonomy" id="2508984"/>
    <lineage>
        <taxon>Bacteria</taxon>
        <taxon>Candidatus Aminicenantota</taxon>
        <taxon>Candidatus Aminicenantia</taxon>
        <taxon>Candidatus Aminicenantales</taxon>
        <taxon>Candidatus Saccharicenantaceae</taxon>
        <taxon>Candidatus Saccharicenans</taxon>
    </lineage>
</organism>
<sequence>MAWPFPPAGQGIIKLEPEELPPQTSSVQAPLFPLVLIINLKTFIVN</sequence>